<evidence type="ECO:0000313" key="3">
    <source>
        <dbReference type="EMBL" id="MBP2017080.1"/>
    </source>
</evidence>
<keyword evidence="1" id="KW-0472">Membrane</keyword>
<dbReference type="GO" id="GO:0050380">
    <property type="term" value="F:undecaprenyl-diphosphatase activity"/>
    <property type="evidence" value="ECO:0007669"/>
    <property type="project" value="UniProtKB-EC"/>
</dbReference>
<feature type="transmembrane region" description="Helical" evidence="1">
    <location>
        <begin position="175"/>
        <end position="196"/>
    </location>
</feature>
<feature type="transmembrane region" description="Helical" evidence="1">
    <location>
        <begin position="237"/>
        <end position="257"/>
    </location>
</feature>
<dbReference type="EC" id="3.6.1.27" evidence="3"/>
<proteinExistence type="predicted"/>
<dbReference type="EMBL" id="JAGGLG010000002">
    <property type="protein sequence ID" value="MBP2017080.1"/>
    <property type="molecule type" value="Genomic_DNA"/>
</dbReference>
<dbReference type="RefSeq" id="WP_209465230.1">
    <property type="nucleotide sequence ID" value="NZ_JAGGLG010000002.1"/>
</dbReference>
<feature type="transmembrane region" description="Helical" evidence="1">
    <location>
        <begin position="31"/>
        <end position="48"/>
    </location>
</feature>
<dbReference type="Proteomes" id="UP001519289">
    <property type="component" value="Unassembled WGS sequence"/>
</dbReference>
<gene>
    <name evidence="3" type="ORF">J2Z79_000454</name>
</gene>
<dbReference type="Gene3D" id="1.20.144.10">
    <property type="entry name" value="Phosphatidic acid phosphatase type 2/haloperoxidase"/>
    <property type="match status" value="1"/>
</dbReference>
<keyword evidence="1" id="KW-0812">Transmembrane</keyword>
<feature type="domain" description="Phosphatidic acid phosphatase type 2/haloperoxidase" evidence="2">
    <location>
        <begin position="52"/>
        <end position="162"/>
    </location>
</feature>
<protein>
    <submittedName>
        <fullName evidence="3">Undecaprenyl-diphosphatase</fullName>
        <ecNumber evidence="3">3.6.1.27</ecNumber>
    </submittedName>
</protein>
<reference evidence="3 4" key="1">
    <citation type="submission" date="2021-03" db="EMBL/GenBank/DDBJ databases">
        <title>Genomic Encyclopedia of Type Strains, Phase IV (KMG-IV): sequencing the most valuable type-strain genomes for metagenomic binning, comparative biology and taxonomic classification.</title>
        <authorList>
            <person name="Goeker M."/>
        </authorList>
    </citation>
    <scope>NUCLEOTIDE SEQUENCE [LARGE SCALE GENOMIC DNA]</scope>
    <source>
        <strain evidence="3 4">DSM 27138</strain>
    </source>
</reference>
<feature type="transmembrane region" description="Helical" evidence="1">
    <location>
        <begin position="269"/>
        <end position="289"/>
    </location>
</feature>
<keyword evidence="4" id="KW-1185">Reference proteome</keyword>
<dbReference type="PANTHER" id="PTHR14969:SF13">
    <property type="entry name" value="AT30094P"/>
    <property type="match status" value="1"/>
</dbReference>
<dbReference type="SMART" id="SM00014">
    <property type="entry name" value="acidPPc"/>
    <property type="match status" value="1"/>
</dbReference>
<feature type="transmembrane region" description="Helical" evidence="1">
    <location>
        <begin position="120"/>
        <end position="141"/>
    </location>
</feature>
<name>A0ABS4JNI1_9FIRM</name>
<organism evidence="3 4">
    <name type="scientific">Symbiobacterium terraclitae</name>
    <dbReference type="NCBI Taxonomy" id="557451"/>
    <lineage>
        <taxon>Bacteria</taxon>
        <taxon>Bacillati</taxon>
        <taxon>Bacillota</taxon>
        <taxon>Clostridia</taxon>
        <taxon>Eubacteriales</taxon>
        <taxon>Symbiobacteriaceae</taxon>
        <taxon>Symbiobacterium</taxon>
    </lineage>
</organism>
<accession>A0ABS4JNI1</accession>
<evidence type="ECO:0000313" key="4">
    <source>
        <dbReference type="Proteomes" id="UP001519289"/>
    </source>
</evidence>
<sequence length="302" mass="33583">MGDVTGIEILQAIQTIHSPLLDRVFGLITNLHHEAVYILVLPLIYWLYDKRFGRYMFSVFFIGFWSNDLLKDVFRTPRPDPSVFRVLYAETGGGYSFPSGHSQTPLVFWGAIAHHLQRRWFTWLIAALVFLIGFSRLYIAVHWPVDVVGGWAIGLVVLYIVVRTRSFWTGEHQRLGLRLLLAFLLPGAALGLLALVGTVDEVAWLIVGAYGGLLFGSALEEAWVGFDPRRGSPVQHLLKLVVGFALVLAVKEGLKFVLPDTGPGDLVRYWLVAVTATLAAPWVFARFIARPAAPAAGRAQSF</sequence>
<keyword evidence="1" id="KW-1133">Transmembrane helix</keyword>
<evidence type="ECO:0000259" key="2">
    <source>
        <dbReference type="SMART" id="SM00014"/>
    </source>
</evidence>
<dbReference type="InterPro" id="IPR036938">
    <property type="entry name" value="PAP2/HPO_sf"/>
</dbReference>
<dbReference type="CDD" id="cd03393">
    <property type="entry name" value="PAP2_like_3"/>
    <property type="match status" value="1"/>
</dbReference>
<comment type="caution">
    <text evidence="3">The sequence shown here is derived from an EMBL/GenBank/DDBJ whole genome shotgun (WGS) entry which is preliminary data.</text>
</comment>
<feature type="transmembrane region" description="Helical" evidence="1">
    <location>
        <begin position="202"/>
        <end position="225"/>
    </location>
</feature>
<keyword evidence="3" id="KW-0378">Hydrolase</keyword>
<evidence type="ECO:0000256" key="1">
    <source>
        <dbReference type="SAM" id="Phobius"/>
    </source>
</evidence>
<feature type="transmembrane region" description="Helical" evidence="1">
    <location>
        <begin position="147"/>
        <end position="163"/>
    </location>
</feature>
<dbReference type="Pfam" id="PF01569">
    <property type="entry name" value="PAP2"/>
    <property type="match status" value="1"/>
</dbReference>
<dbReference type="SUPFAM" id="SSF48317">
    <property type="entry name" value="Acid phosphatase/Vanadium-dependent haloperoxidase"/>
    <property type="match status" value="1"/>
</dbReference>
<dbReference type="InterPro" id="IPR000326">
    <property type="entry name" value="PAP2/HPO"/>
</dbReference>
<dbReference type="PANTHER" id="PTHR14969">
    <property type="entry name" value="SPHINGOSINE-1-PHOSPHATE PHOSPHOHYDROLASE"/>
    <property type="match status" value="1"/>
</dbReference>